<gene>
    <name evidence="1" type="ORF">SAMN04489812_0760</name>
</gene>
<sequence>MTSPHVDHDPGLAGVPVIRVRTEIQRLRRLARSDDEQDGIELFAALCDYLDELSGPAGFDRLLSPPERETMAAAITRARVQSDSGPDPVVRLDQPINAAVSVADGRGLARRLSRSGDWQAGLGVSLMALYDYLDDLHGGRDRFTVLLNSQERRLVAAERRAVPTIDRSP</sequence>
<dbReference type="STRING" id="630515.SAMN04489812_0760"/>
<accession>A0A1H1P4H7</accession>
<protein>
    <submittedName>
        <fullName evidence="1">Uncharacterized protein</fullName>
    </submittedName>
</protein>
<dbReference type="RefSeq" id="WP_231920161.1">
    <property type="nucleotide sequence ID" value="NZ_LT629772.1"/>
</dbReference>
<evidence type="ECO:0000313" key="2">
    <source>
        <dbReference type="Proteomes" id="UP000199103"/>
    </source>
</evidence>
<proteinExistence type="predicted"/>
<organism evidence="1 2">
    <name type="scientific">Microlunatus soli</name>
    <dbReference type="NCBI Taxonomy" id="630515"/>
    <lineage>
        <taxon>Bacteria</taxon>
        <taxon>Bacillati</taxon>
        <taxon>Actinomycetota</taxon>
        <taxon>Actinomycetes</taxon>
        <taxon>Propionibacteriales</taxon>
        <taxon>Propionibacteriaceae</taxon>
        <taxon>Microlunatus</taxon>
    </lineage>
</organism>
<evidence type="ECO:0000313" key="1">
    <source>
        <dbReference type="EMBL" id="SDS06112.1"/>
    </source>
</evidence>
<name>A0A1H1P4H7_9ACTN</name>
<dbReference type="AlphaFoldDB" id="A0A1H1P4H7"/>
<dbReference type="Proteomes" id="UP000199103">
    <property type="component" value="Chromosome I"/>
</dbReference>
<keyword evidence="2" id="KW-1185">Reference proteome</keyword>
<reference evidence="1 2" key="1">
    <citation type="submission" date="2016-10" db="EMBL/GenBank/DDBJ databases">
        <authorList>
            <person name="de Groot N.N."/>
        </authorList>
    </citation>
    <scope>NUCLEOTIDE SEQUENCE [LARGE SCALE GENOMIC DNA]</scope>
    <source>
        <strain evidence="1 2">DSM 21800</strain>
    </source>
</reference>
<dbReference type="EMBL" id="LT629772">
    <property type="protein sequence ID" value="SDS06112.1"/>
    <property type="molecule type" value="Genomic_DNA"/>
</dbReference>